<gene>
    <name evidence="3" type="ORF">P2L57_38135</name>
</gene>
<dbReference type="PANTHER" id="PTHR34202:SF1">
    <property type="entry name" value="UPF0548 PROTEIN"/>
    <property type="match status" value="1"/>
</dbReference>
<proteinExistence type="predicted"/>
<dbReference type="Proteomes" id="UP001220022">
    <property type="component" value="Unassembled WGS sequence"/>
</dbReference>
<evidence type="ECO:0000313" key="3">
    <source>
        <dbReference type="EMBL" id="MDF2261338.1"/>
    </source>
</evidence>
<dbReference type="PANTHER" id="PTHR34202">
    <property type="entry name" value="UPF0548 PROTEIN"/>
    <property type="match status" value="1"/>
</dbReference>
<dbReference type="InterPro" id="IPR014457">
    <property type="entry name" value="UCP010260"/>
</dbReference>
<feature type="compositionally biased region" description="Basic and acidic residues" evidence="1">
    <location>
        <begin position="189"/>
        <end position="198"/>
    </location>
</feature>
<sequence>MGTFTYDEVGATRHGGELPPPGYHFFRVRTRVGDGPSALTTAGAAVLSWRMHRAMGVRMDSPAAEAAPGVQVVVGLGAGRWRIQAPCEVVWTVREPHRIGFAYGTLPGHPECGEESFIVEQDGDGAVWLTITAFSRAASWYMRAAGPLGRVMQRAYARWCGVTLRRLARSATSRSTASGTGPTTTATRNRMDGSKGGN</sequence>
<accession>A0ABT5ZBX3</accession>
<organism evidence="3 4">
    <name type="scientific">Streptantibioticus ferralitis</name>
    <dbReference type="NCBI Taxonomy" id="236510"/>
    <lineage>
        <taxon>Bacteria</taxon>
        <taxon>Bacillati</taxon>
        <taxon>Actinomycetota</taxon>
        <taxon>Actinomycetes</taxon>
        <taxon>Kitasatosporales</taxon>
        <taxon>Streptomycetaceae</taxon>
        <taxon>Streptantibioticus</taxon>
    </lineage>
</organism>
<comment type="caution">
    <text evidence="3">The sequence shown here is derived from an EMBL/GenBank/DDBJ whole genome shotgun (WGS) entry which is preliminary data.</text>
</comment>
<feature type="domain" description="DUF1990" evidence="2">
    <location>
        <begin position="5"/>
        <end position="160"/>
    </location>
</feature>
<evidence type="ECO:0000313" key="4">
    <source>
        <dbReference type="Proteomes" id="UP001220022"/>
    </source>
</evidence>
<feature type="region of interest" description="Disordered" evidence="1">
    <location>
        <begin position="171"/>
        <end position="198"/>
    </location>
</feature>
<reference evidence="3 4" key="1">
    <citation type="submission" date="2023-03" db="EMBL/GenBank/DDBJ databases">
        <title>Draft genome sequence of type strain Streptomyces ferralitis JCM 14344.</title>
        <authorList>
            <person name="Klaysubun C."/>
            <person name="Duangmal K."/>
        </authorList>
    </citation>
    <scope>NUCLEOTIDE SEQUENCE [LARGE SCALE GENOMIC DNA]</scope>
    <source>
        <strain evidence="3 4">JCM 14344</strain>
    </source>
</reference>
<name>A0ABT5ZBX3_9ACTN</name>
<feature type="compositionally biased region" description="Low complexity" evidence="1">
    <location>
        <begin position="171"/>
        <end position="188"/>
    </location>
</feature>
<dbReference type="EMBL" id="JARHTQ010000054">
    <property type="protein sequence ID" value="MDF2261338.1"/>
    <property type="molecule type" value="Genomic_DNA"/>
</dbReference>
<dbReference type="PIRSF" id="PIRSF010260">
    <property type="entry name" value="UCP010260"/>
    <property type="match status" value="1"/>
</dbReference>
<dbReference type="Pfam" id="PF09348">
    <property type="entry name" value="DUF1990"/>
    <property type="match status" value="1"/>
</dbReference>
<dbReference type="InterPro" id="IPR018960">
    <property type="entry name" value="DUF1990"/>
</dbReference>
<evidence type="ECO:0000259" key="2">
    <source>
        <dbReference type="Pfam" id="PF09348"/>
    </source>
</evidence>
<keyword evidence="4" id="KW-1185">Reference proteome</keyword>
<dbReference type="RefSeq" id="WP_275822833.1">
    <property type="nucleotide sequence ID" value="NZ_BAAANM010000046.1"/>
</dbReference>
<evidence type="ECO:0000256" key="1">
    <source>
        <dbReference type="SAM" id="MobiDB-lite"/>
    </source>
</evidence>
<protein>
    <submittedName>
        <fullName evidence="3">DUF1990 domain-containing protein</fullName>
    </submittedName>
</protein>